<dbReference type="GO" id="GO:0005634">
    <property type="term" value="C:nucleus"/>
    <property type="evidence" value="ECO:0007669"/>
    <property type="project" value="UniProtKB-SubCell"/>
</dbReference>
<evidence type="ECO:0000256" key="3">
    <source>
        <dbReference type="ARBA" id="ARBA00006328"/>
    </source>
</evidence>
<evidence type="ECO:0000256" key="2">
    <source>
        <dbReference type="ARBA" id="ARBA00004556"/>
    </source>
</evidence>
<comment type="subcellular location">
    <subcellularLocation>
        <location evidence="2">Cytoplasm</location>
        <location evidence="2">Perinuclear region</location>
    </subcellularLocation>
    <subcellularLocation>
        <location evidence="1">Nucleus</location>
    </subcellularLocation>
</comment>
<dbReference type="EMBL" id="PDLN01000021">
    <property type="protein sequence ID" value="RDW58315.1"/>
    <property type="molecule type" value="Genomic_DNA"/>
</dbReference>
<keyword evidence="5" id="KW-0521">NADP</keyword>
<dbReference type="PANTHER" id="PTHR42748:SF31">
    <property type="entry name" value="NMRA-LIKE DOMAIN-CONTAINING PROTEIN-RELATED"/>
    <property type="match status" value="1"/>
</dbReference>
<dbReference type="PANTHER" id="PTHR42748">
    <property type="entry name" value="NITROGEN METABOLITE REPRESSION PROTEIN NMRA FAMILY MEMBER"/>
    <property type="match status" value="1"/>
</dbReference>
<dbReference type="AlphaFoldDB" id="A0A3D8Q906"/>
<dbReference type="Pfam" id="PF05368">
    <property type="entry name" value="NmrA"/>
    <property type="match status" value="1"/>
</dbReference>
<dbReference type="GO" id="GO:0048471">
    <property type="term" value="C:perinuclear region of cytoplasm"/>
    <property type="evidence" value="ECO:0007669"/>
    <property type="project" value="UniProtKB-SubCell"/>
</dbReference>
<evidence type="ECO:0000313" key="10">
    <source>
        <dbReference type="Proteomes" id="UP000256328"/>
    </source>
</evidence>
<dbReference type="InterPro" id="IPR008030">
    <property type="entry name" value="NmrA-like"/>
</dbReference>
<protein>
    <recommendedName>
        <fullName evidence="7">NmrA-like family domain-containing protein 1</fullName>
    </recommendedName>
</protein>
<dbReference type="FunFam" id="3.40.50.720:FF:000181">
    <property type="entry name" value="NmrA-like family domain-containing protein 1"/>
    <property type="match status" value="1"/>
</dbReference>
<dbReference type="Proteomes" id="UP000256328">
    <property type="component" value="Unassembled WGS sequence"/>
</dbReference>
<dbReference type="InterPro" id="IPR051164">
    <property type="entry name" value="NmrA-like_oxidored"/>
</dbReference>
<comment type="similarity">
    <text evidence="3">Belongs to the NmrA-type oxidoreductase family.</text>
</comment>
<evidence type="ECO:0000313" key="9">
    <source>
        <dbReference type="EMBL" id="RDW58315.1"/>
    </source>
</evidence>
<evidence type="ECO:0000256" key="1">
    <source>
        <dbReference type="ARBA" id="ARBA00004123"/>
    </source>
</evidence>
<evidence type="ECO:0000256" key="6">
    <source>
        <dbReference type="ARBA" id="ARBA00023242"/>
    </source>
</evidence>
<comment type="caution">
    <text evidence="9">The sequence shown here is derived from an EMBL/GenBank/DDBJ whole genome shotgun (WGS) entry which is preliminary data.</text>
</comment>
<evidence type="ECO:0000256" key="5">
    <source>
        <dbReference type="ARBA" id="ARBA00022857"/>
    </source>
</evidence>
<dbReference type="Gene3D" id="3.90.25.10">
    <property type="entry name" value="UDP-galactose 4-epimerase, domain 1"/>
    <property type="match status" value="1"/>
</dbReference>
<accession>A0A3D8Q906</accession>
<dbReference type="CDD" id="cd05251">
    <property type="entry name" value="NmrA_like_SDR_a"/>
    <property type="match status" value="1"/>
</dbReference>
<evidence type="ECO:0000256" key="4">
    <source>
        <dbReference type="ARBA" id="ARBA00022490"/>
    </source>
</evidence>
<dbReference type="Gene3D" id="3.40.50.720">
    <property type="entry name" value="NAD(P)-binding Rossmann-like Domain"/>
    <property type="match status" value="1"/>
</dbReference>
<feature type="domain" description="NmrA-like" evidence="8">
    <location>
        <begin position="5"/>
        <end position="309"/>
    </location>
</feature>
<proteinExistence type="inferred from homology"/>
<gene>
    <name evidence="9" type="ORF">BP5796_12245</name>
</gene>
<keyword evidence="6" id="KW-0539">Nucleus</keyword>
<name>A0A3D8Q906_9HELO</name>
<sequence length="319" mass="35071">MSSNKKIIVVIGATGGQGGSVVNTVLTDPKLNATWAVRGVTRDASKGSAKKLESQGAEVVEADVNSKDSLMNAFQGAYAVFAVTNYWEKLDMELEIQQGKNLADAAIATGIQHFIWSSLKNVTEITKGALPNVYHFDSKAKVEEYIRSTSLPATYMMPGFYMSNFPGRNLRPSPPDNAWTLAMPLPATATVPLIATIEDTGKFVSAILLNREATLGKRVLAATEYYSLEELLQDFKDVYAEAGKTARYYEVPHEVYKGVLLNAGLPEFGAQELLENMRLLNEGGYYGGESLEWSHSLLHDKLTTWKEFIKTAPAFKDLK</sequence>
<keyword evidence="4" id="KW-0963">Cytoplasm</keyword>
<keyword evidence="10" id="KW-1185">Reference proteome</keyword>
<dbReference type="SUPFAM" id="SSF51735">
    <property type="entry name" value="NAD(P)-binding Rossmann-fold domains"/>
    <property type="match status" value="1"/>
</dbReference>
<evidence type="ECO:0000256" key="7">
    <source>
        <dbReference type="ARBA" id="ARBA00040296"/>
    </source>
</evidence>
<dbReference type="OrthoDB" id="3358371at2759"/>
<dbReference type="InterPro" id="IPR036291">
    <property type="entry name" value="NAD(P)-bd_dom_sf"/>
</dbReference>
<evidence type="ECO:0000259" key="8">
    <source>
        <dbReference type="Pfam" id="PF05368"/>
    </source>
</evidence>
<reference evidence="9 10" key="1">
    <citation type="journal article" date="2018" name="IMA Fungus">
        <title>IMA Genome-F 9: Draft genome sequence of Annulohypoxylon stygium, Aspergillus mulundensis, Berkeleyomyces basicola (syn. Thielaviopsis basicola), Ceratocystis smalleyi, two Cercospora beticola strains, Coleophoma cylindrospora, Fusarium fracticaudum, Phialophora cf. hyalina, and Morchella septimelata.</title>
        <authorList>
            <person name="Wingfield B.D."/>
            <person name="Bills G.F."/>
            <person name="Dong Y."/>
            <person name="Huang W."/>
            <person name="Nel W.J."/>
            <person name="Swalarsk-Parry B.S."/>
            <person name="Vaghefi N."/>
            <person name="Wilken P.M."/>
            <person name="An Z."/>
            <person name="de Beer Z.W."/>
            <person name="De Vos L."/>
            <person name="Chen L."/>
            <person name="Duong T.A."/>
            <person name="Gao Y."/>
            <person name="Hammerbacher A."/>
            <person name="Kikkert J.R."/>
            <person name="Li Y."/>
            <person name="Li H."/>
            <person name="Li K."/>
            <person name="Li Q."/>
            <person name="Liu X."/>
            <person name="Ma X."/>
            <person name="Naidoo K."/>
            <person name="Pethybridge S.J."/>
            <person name="Sun J."/>
            <person name="Steenkamp E.T."/>
            <person name="van der Nest M.A."/>
            <person name="van Wyk S."/>
            <person name="Wingfield M.J."/>
            <person name="Xiong C."/>
            <person name="Yue Q."/>
            <person name="Zhang X."/>
        </authorList>
    </citation>
    <scope>NUCLEOTIDE SEQUENCE [LARGE SCALE GENOMIC DNA]</scope>
    <source>
        <strain evidence="9 10">BP5796</strain>
    </source>
</reference>
<organism evidence="9 10">
    <name type="scientific">Coleophoma crateriformis</name>
    <dbReference type="NCBI Taxonomy" id="565419"/>
    <lineage>
        <taxon>Eukaryota</taxon>
        <taxon>Fungi</taxon>
        <taxon>Dikarya</taxon>
        <taxon>Ascomycota</taxon>
        <taxon>Pezizomycotina</taxon>
        <taxon>Leotiomycetes</taxon>
        <taxon>Helotiales</taxon>
        <taxon>Dermateaceae</taxon>
        <taxon>Coleophoma</taxon>
    </lineage>
</organism>